<evidence type="ECO:0000313" key="4">
    <source>
        <dbReference type="Proteomes" id="UP000037084"/>
    </source>
</evidence>
<comment type="caution">
    <text evidence="3">The sequence shown here is derived from an EMBL/GenBank/DDBJ whole genome shotgun (WGS) entry which is preliminary data.</text>
</comment>
<organism evidence="3 4">
    <name type="scientific">Streptomyces virginiae</name>
    <name type="common">Streptomyces cinnamonensis</name>
    <dbReference type="NCBI Taxonomy" id="1961"/>
    <lineage>
        <taxon>Bacteria</taxon>
        <taxon>Bacillati</taxon>
        <taxon>Actinomycetota</taxon>
        <taxon>Actinomycetes</taxon>
        <taxon>Kitasatosporales</taxon>
        <taxon>Streptomycetaceae</taxon>
        <taxon>Streptomyces</taxon>
    </lineage>
</organism>
<proteinExistence type="predicted"/>
<gene>
    <name evidence="3" type="ORF">ADK75_14830</name>
</gene>
<protein>
    <submittedName>
        <fullName evidence="3">Uncharacterized protein</fullName>
    </submittedName>
</protein>
<evidence type="ECO:0000256" key="2">
    <source>
        <dbReference type="SAM" id="Phobius"/>
    </source>
</evidence>
<sequence>MGRTVGRGRGAKWALIAVLATVAVVGGVAFMTAPADEYPAGEGWIREPSSKAALRAAGDPSQAAVSAELAAAAAAAGIAAGPVHPSDGDEDGHGTADCIADWTGDGPADEARLAALETALEEGGWQVVARRGSPFPEVALSSGSWRLELHNGGLLNTATLVARRSTEPCEEAFRWEEETRGPRG</sequence>
<dbReference type="Proteomes" id="UP000037084">
    <property type="component" value="Unassembled WGS sequence"/>
</dbReference>
<dbReference type="RefSeq" id="WP_053171289.1">
    <property type="nucleotide sequence ID" value="NZ_LGUV01000160.1"/>
</dbReference>
<reference evidence="4" key="1">
    <citation type="submission" date="2015-07" db="EMBL/GenBank/DDBJ databases">
        <authorList>
            <consortium name="Consortium for Microbial Forensics and Genomics (microFORGE)"/>
            <person name="Knight B.M."/>
            <person name="Roberts D.P."/>
            <person name="Lin D."/>
            <person name="Hari K."/>
            <person name="Fletcher J."/>
            <person name="Melcher U."/>
            <person name="Blagden T."/>
            <person name="Winegar R.A."/>
        </authorList>
    </citation>
    <scope>NUCLEOTIDE SEQUENCE [LARGE SCALE GENOMIC DNA]</scope>
    <source>
        <strain evidence="4">NRRL B-1447</strain>
    </source>
</reference>
<accession>A0A0L8MT71</accession>
<dbReference type="OrthoDB" id="4334947at2"/>
<evidence type="ECO:0000256" key="1">
    <source>
        <dbReference type="SAM" id="MobiDB-lite"/>
    </source>
</evidence>
<dbReference type="AlphaFoldDB" id="A0A0L8MT71"/>
<feature type="transmembrane region" description="Helical" evidence="2">
    <location>
        <begin position="12"/>
        <end position="31"/>
    </location>
</feature>
<keyword evidence="2" id="KW-0812">Transmembrane</keyword>
<keyword evidence="2" id="KW-0472">Membrane</keyword>
<keyword evidence="2" id="KW-1133">Transmembrane helix</keyword>
<name>A0A0L8MT71_STRVG</name>
<dbReference type="EMBL" id="LGUV01000160">
    <property type="protein sequence ID" value="KOG53597.1"/>
    <property type="molecule type" value="Genomic_DNA"/>
</dbReference>
<dbReference type="PATRIC" id="fig|1961.12.peg.3416"/>
<evidence type="ECO:0000313" key="3">
    <source>
        <dbReference type="EMBL" id="KOG53597.1"/>
    </source>
</evidence>
<feature type="region of interest" description="Disordered" evidence="1">
    <location>
        <begin position="81"/>
        <end position="103"/>
    </location>
</feature>